<dbReference type="GO" id="GO:0043565">
    <property type="term" value="F:sequence-specific DNA binding"/>
    <property type="evidence" value="ECO:0007669"/>
    <property type="project" value="InterPro"/>
</dbReference>
<dbReference type="PROSITE" id="PS01124">
    <property type="entry name" value="HTH_ARAC_FAMILY_2"/>
    <property type="match status" value="1"/>
</dbReference>
<evidence type="ECO:0000256" key="1">
    <source>
        <dbReference type="ARBA" id="ARBA00023015"/>
    </source>
</evidence>
<dbReference type="InterPro" id="IPR018060">
    <property type="entry name" value="HTH_AraC"/>
</dbReference>
<dbReference type="STRING" id="1888891.DSOL_4953"/>
<keyword evidence="3" id="KW-0804">Transcription</keyword>
<evidence type="ECO:0000256" key="2">
    <source>
        <dbReference type="ARBA" id="ARBA00023125"/>
    </source>
</evidence>
<evidence type="ECO:0000259" key="4">
    <source>
        <dbReference type="PROSITE" id="PS01124"/>
    </source>
</evidence>
<dbReference type="InterPro" id="IPR009057">
    <property type="entry name" value="Homeodomain-like_sf"/>
</dbReference>
<keyword evidence="1" id="KW-0805">Transcription regulation</keyword>
<dbReference type="Pfam" id="PF12833">
    <property type="entry name" value="HTH_18"/>
    <property type="match status" value="1"/>
</dbReference>
<gene>
    <name evidence="5" type="ORF">DSOL_4953</name>
</gene>
<keyword evidence="6" id="KW-1185">Reference proteome</keyword>
<organism evidence="5 6">
    <name type="scientific">Desulfosporosinus metallidurans</name>
    <dbReference type="NCBI Taxonomy" id="1888891"/>
    <lineage>
        <taxon>Bacteria</taxon>
        <taxon>Bacillati</taxon>
        <taxon>Bacillota</taxon>
        <taxon>Clostridia</taxon>
        <taxon>Eubacteriales</taxon>
        <taxon>Desulfitobacteriaceae</taxon>
        <taxon>Desulfosporosinus</taxon>
    </lineage>
</organism>
<accession>A0A1Q8QGW2</accession>
<evidence type="ECO:0000313" key="6">
    <source>
        <dbReference type="Proteomes" id="UP000186102"/>
    </source>
</evidence>
<dbReference type="SUPFAM" id="SSF46689">
    <property type="entry name" value="Homeodomain-like"/>
    <property type="match status" value="1"/>
</dbReference>
<reference evidence="5 6" key="1">
    <citation type="submission" date="2016-09" db="EMBL/GenBank/DDBJ databases">
        <title>Complete genome of Desulfosporosinus sp. OL.</title>
        <authorList>
            <person name="Mardanov A."/>
            <person name="Beletsky A."/>
            <person name="Panova A."/>
            <person name="Karnachuk O."/>
            <person name="Ravin N."/>
        </authorList>
    </citation>
    <scope>NUCLEOTIDE SEQUENCE [LARGE SCALE GENOMIC DNA]</scope>
    <source>
        <strain evidence="5 6">OL</strain>
    </source>
</reference>
<dbReference type="PANTHER" id="PTHR43280:SF2">
    <property type="entry name" value="HTH-TYPE TRANSCRIPTIONAL REGULATOR EXSA"/>
    <property type="match status" value="1"/>
</dbReference>
<protein>
    <submittedName>
        <fullName evidence="5">Transcriptional regulator, AraC family</fullName>
    </submittedName>
</protein>
<evidence type="ECO:0000256" key="3">
    <source>
        <dbReference type="ARBA" id="ARBA00023163"/>
    </source>
</evidence>
<dbReference type="OrthoDB" id="9803764at2"/>
<dbReference type="SMART" id="SM00342">
    <property type="entry name" value="HTH_ARAC"/>
    <property type="match status" value="1"/>
</dbReference>
<evidence type="ECO:0000313" key="5">
    <source>
        <dbReference type="EMBL" id="OLN26528.1"/>
    </source>
</evidence>
<dbReference type="GO" id="GO:0003700">
    <property type="term" value="F:DNA-binding transcription factor activity"/>
    <property type="evidence" value="ECO:0007669"/>
    <property type="project" value="InterPro"/>
</dbReference>
<comment type="caution">
    <text evidence="5">The sequence shown here is derived from an EMBL/GenBank/DDBJ whole genome shotgun (WGS) entry which is preliminary data.</text>
</comment>
<keyword evidence="2" id="KW-0238">DNA-binding</keyword>
<proteinExistence type="predicted"/>
<dbReference type="Gene3D" id="1.10.10.60">
    <property type="entry name" value="Homeodomain-like"/>
    <property type="match status" value="1"/>
</dbReference>
<dbReference type="EMBL" id="MLBF01000075">
    <property type="protein sequence ID" value="OLN26528.1"/>
    <property type="molecule type" value="Genomic_DNA"/>
</dbReference>
<feature type="domain" description="HTH araC/xylS-type" evidence="4">
    <location>
        <begin position="146"/>
        <end position="243"/>
    </location>
</feature>
<dbReference type="AlphaFoldDB" id="A0A1Q8QGW2"/>
<sequence>MYVYAGNDHIAAVTDKIDADIHNHLMLQISISFHDEFNISVAEKQFACKGIIISSNTNHTFYSNQDAQIFFLIDNTSVIEEQLNQKYLRGQSYYVFDDESINLIRCLLLQYYPILDKENYLTFYTLLLQVLQISTDVNTAMDERITSLLSLITTCTNPEHNLEVMAKSVFLSQSRLSHLFRKETGMRLSSYIVLHKLQKAMFYIFSGKSITEAANMAGFDSSSHFAAVCKKTLGMSARELSEDSVFLKVTTY</sequence>
<name>A0A1Q8QGW2_9FIRM</name>
<dbReference type="Proteomes" id="UP000186102">
    <property type="component" value="Unassembled WGS sequence"/>
</dbReference>
<dbReference type="RefSeq" id="WP_075367217.1">
    <property type="nucleotide sequence ID" value="NZ_MLBF01000075.1"/>
</dbReference>
<dbReference type="PANTHER" id="PTHR43280">
    <property type="entry name" value="ARAC-FAMILY TRANSCRIPTIONAL REGULATOR"/>
    <property type="match status" value="1"/>
</dbReference>